<dbReference type="InterPro" id="IPR050482">
    <property type="entry name" value="Sensor_HK_TwoCompSys"/>
</dbReference>
<dbReference type="Gene3D" id="3.30.565.10">
    <property type="entry name" value="Histidine kinase-like ATPase, C-terminal domain"/>
    <property type="match status" value="1"/>
</dbReference>
<feature type="transmembrane region" description="Helical" evidence="9">
    <location>
        <begin position="106"/>
        <end position="124"/>
    </location>
</feature>
<evidence type="ECO:0000256" key="2">
    <source>
        <dbReference type="ARBA" id="ARBA00012438"/>
    </source>
</evidence>
<keyword evidence="5" id="KW-0547">Nucleotide-binding</keyword>
<dbReference type="EC" id="2.7.13.3" evidence="2"/>
<dbReference type="PANTHER" id="PTHR24421:SF10">
    <property type="entry name" value="NITRATE_NITRITE SENSOR PROTEIN NARQ"/>
    <property type="match status" value="1"/>
</dbReference>
<accession>A0ABT8IZ54</accession>
<gene>
    <name evidence="11" type="ORF">P5G59_09270</name>
</gene>
<evidence type="ECO:0000256" key="8">
    <source>
        <dbReference type="ARBA" id="ARBA00023012"/>
    </source>
</evidence>
<keyword evidence="3" id="KW-0597">Phosphoprotein</keyword>
<evidence type="ECO:0000259" key="10">
    <source>
        <dbReference type="Pfam" id="PF07730"/>
    </source>
</evidence>
<keyword evidence="8" id="KW-0902">Two-component regulatory system</keyword>
<feature type="domain" description="Signal transduction histidine kinase subgroup 3 dimerisation and phosphoacceptor" evidence="10">
    <location>
        <begin position="176"/>
        <end position="242"/>
    </location>
</feature>
<reference evidence="11" key="1">
    <citation type="submission" date="2023-03" db="EMBL/GenBank/DDBJ databases">
        <title>MT1 and MT2 Draft Genomes of Novel Species.</title>
        <authorList>
            <person name="Venkateswaran K."/>
        </authorList>
    </citation>
    <scope>NUCLEOTIDE SEQUENCE</scope>
    <source>
        <strain evidence="11">F6_8S_P_1A</strain>
    </source>
</reference>
<evidence type="ECO:0000313" key="11">
    <source>
        <dbReference type="EMBL" id="MDN4597329.1"/>
    </source>
</evidence>
<feature type="transmembrane region" description="Helical" evidence="9">
    <location>
        <begin position="62"/>
        <end position="79"/>
    </location>
</feature>
<keyword evidence="7" id="KW-0067">ATP-binding</keyword>
<keyword evidence="9" id="KW-0472">Membrane</keyword>
<dbReference type="PANTHER" id="PTHR24421">
    <property type="entry name" value="NITRATE/NITRITE SENSOR PROTEIN NARX-RELATED"/>
    <property type="match status" value="1"/>
</dbReference>
<dbReference type="InterPro" id="IPR036890">
    <property type="entry name" value="HATPase_C_sf"/>
</dbReference>
<dbReference type="CDD" id="cd16917">
    <property type="entry name" value="HATPase_UhpB-NarQ-NarX-like"/>
    <property type="match status" value="1"/>
</dbReference>
<dbReference type="GO" id="GO:0016301">
    <property type="term" value="F:kinase activity"/>
    <property type="evidence" value="ECO:0007669"/>
    <property type="project" value="UniProtKB-KW"/>
</dbReference>
<name>A0ABT8IZ54_9MICO</name>
<evidence type="ECO:0000256" key="6">
    <source>
        <dbReference type="ARBA" id="ARBA00022777"/>
    </source>
</evidence>
<evidence type="ECO:0000256" key="9">
    <source>
        <dbReference type="SAM" id="Phobius"/>
    </source>
</evidence>
<keyword evidence="9" id="KW-0812">Transmembrane</keyword>
<sequence>MNLSVRPTPLSLALTAVGAVAVGYGLVTSHTAQRPVWALTVALAVTALWVVRSVLARAGQRVAALVCAVVMVVAGSFVAAPTNGVALVPAAVGIVALLGDVTYSLWLGFGLSAVGLALIPVGAVPAGASVPAVLAEMGGLVLAVFAGLSRRQFRRAEEQVALLRERDLALREEESRVAIARDLHDVLAHSLGGLVIQLDAVDALLESGDAAAARTRVLDARALAAEGLADARRAVAALREPAEGSRTPVAPSDLEAELRELVDAHRALGGEAELSVHGSPSVLDSAQATAVRRALQEALSNARKHAPGAAVAARLDWQTDRVRLTVSNPIVSGDSALSSSGGGHGLDGMRERFAALAAGGSATASAADSRFTVTAEAVLR</sequence>
<evidence type="ECO:0000256" key="7">
    <source>
        <dbReference type="ARBA" id="ARBA00022840"/>
    </source>
</evidence>
<keyword evidence="9" id="KW-1133">Transmembrane helix</keyword>
<dbReference type="EMBL" id="JAROCB010000002">
    <property type="protein sequence ID" value="MDN4597329.1"/>
    <property type="molecule type" value="Genomic_DNA"/>
</dbReference>
<evidence type="ECO:0000256" key="1">
    <source>
        <dbReference type="ARBA" id="ARBA00000085"/>
    </source>
</evidence>
<comment type="catalytic activity">
    <reaction evidence="1">
        <text>ATP + protein L-histidine = ADP + protein N-phospho-L-histidine.</text>
        <dbReference type="EC" id="2.7.13.3"/>
    </reaction>
</comment>
<dbReference type="Proteomes" id="UP001174210">
    <property type="component" value="Unassembled WGS sequence"/>
</dbReference>
<dbReference type="Pfam" id="PF07730">
    <property type="entry name" value="HisKA_3"/>
    <property type="match status" value="1"/>
</dbReference>
<feature type="transmembrane region" description="Helical" evidence="9">
    <location>
        <begin position="35"/>
        <end position="55"/>
    </location>
</feature>
<protein>
    <recommendedName>
        <fullName evidence="2">histidine kinase</fullName>
        <ecNumber evidence="2">2.7.13.3</ecNumber>
    </recommendedName>
</protein>
<keyword evidence="4" id="KW-0808">Transferase</keyword>
<dbReference type="RefSeq" id="WP_301218262.1">
    <property type="nucleotide sequence ID" value="NZ_JAROCB010000002.1"/>
</dbReference>
<feature type="transmembrane region" description="Helical" evidence="9">
    <location>
        <begin position="85"/>
        <end position="101"/>
    </location>
</feature>
<dbReference type="SUPFAM" id="SSF55874">
    <property type="entry name" value="ATPase domain of HSP90 chaperone/DNA topoisomerase II/histidine kinase"/>
    <property type="match status" value="1"/>
</dbReference>
<keyword evidence="12" id="KW-1185">Reference proteome</keyword>
<comment type="caution">
    <text evidence="11">The sequence shown here is derived from an EMBL/GenBank/DDBJ whole genome shotgun (WGS) entry which is preliminary data.</text>
</comment>
<evidence type="ECO:0000256" key="5">
    <source>
        <dbReference type="ARBA" id="ARBA00022741"/>
    </source>
</evidence>
<proteinExistence type="predicted"/>
<keyword evidence="6 11" id="KW-0418">Kinase</keyword>
<dbReference type="InterPro" id="IPR011712">
    <property type="entry name" value="Sig_transdc_His_kin_sub3_dim/P"/>
</dbReference>
<dbReference type="Gene3D" id="1.20.5.1930">
    <property type="match status" value="1"/>
</dbReference>
<evidence type="ECO:0000313" key="12">
    <source>
        <dbReference type="Proteomes" id="UP001174210"/>
    </source>
</evidence>
<organism evidence="11 12">
    <name type="scientific">Leifsonia virtsii</name>
    <dbReference type="NCBI Taxonomy" id="3035915"/>
    <lineage>
        <taxon>Bacteria</taxon>
        <taxon>Bacillati</taxon>
        <taxon>Actinomycetota</taxon>
        <taxon>Actinomycetes</taxon>
        <taxon>Micrococcales</taxon>
        <taxon>Microbacteriaceae</taxon>
        <taxon>Leifsonia</taxon>
    </lineage>
</organism>
<evidence type="ECO:0000256" key="3">
    <source>
        <dbReference type="ARBA" id="ARBA00022553"/>
    </source>
</evidence>
<evidence type="ECO:0000256" key="4">
    <source>
        <dbReference type="ARBA" id="ARBA00022679"/>
    </source>
</evidence>